<dbReference type="InterPro" id="IPR009057">
    <property type="entry name" value="Homeodomain-like_sf"/>
</dbReference>
<dbReference type="PROSITE" id="PS50090">
    <property type="entry name" value="MYB_LIKE"/>
    <property type="match status" value="1"/>
</dbReference>
<gene>
    <name evidence="3" type="ORF">OsI_36054</name>
</gene>
<dbReference type="OMA" id="WIDLFEC"/>
<dbReference type="Gene3D" id="1.10.10.60">
    <property type="entry name" value="Homeodomain-like"/>
    <property type="match status" value="1"/>
</dbReference>
<reference evidence="3 4" key="1">
    <citation type="journal article" date="2005" name="PLoS Biol.">
        <title>The genomes of Oryza sativa: a history of duplications.</title>
        <authorList>
            <person name="Yu J."/>
            <person name="Wang J."/>
            <person name="Lin W."/>
            <person name="Li S."/>
            <person name="Li H."/>
            <person name="Zhou J."/>
            <person name="Ni P."/>
            <person name="Dong W."/>
            <person name="Hu S."/>
            <person name="Zeng C."/>
            <person name="Zhang J."/>
            <person name="Zhang Y."/>
            <person name="Li R."/>
            <person name="Xu Z."/>
            <person name="Li S."/>
            <person name="Li X."/>
            <person name="Zheng H."/>
            <person name="Cong L."/>
            <person name="Lin L."/>
            <person name="Yin J."/>
            <person name="Geng J."/>
            <person name="Li G."/>
            <person name="Shi J."/>
            <person name="Liu J."/>
            <person name="Lv H."/>
            <person name="Li J."/>
            <person name="Wang J."/>
            <person name="Deng Y."/>
            <person name="Ran L."/>
            <person name="Shi X."/>
            <person name="Wang X."/>
            <person name="Wu Q."/>
            <person name="Li C."/>
            <person name="Ren X."/>
            <person name="Wang J."/>
            <person name="Wang X."/>
            <person name="Li D."/>
            <person name="Liu D."/>
            <person name="Zhang X."/>
            <person name="Ji Z."/>
            <person name="Zhao W."/>
            <person name="Sun Y."/>
            <person name="Zhang Z."/>
            <person name="Bao J."/>
            <person name="Han Y."/>
            <person name="Dong L."/>
            <person name="Ji J."/>
            <person name="Chen P."/>
            <person name="Wu S."/>
            <person name="Liu J."/>
            <person name="Xiao Y."/>
            <person name="Bu D."/>
            <person name="Tan J."/>
            <person name="Yang L."/>
            <person name="Ye C."/>
            <person name="Zhang J."/>
            <person name="Xu J."/>
            <person name="Zhou Y."/>
            <person name="Yu Y."/>
            <person name="Zhang B."/>
            <person name="Zhuang S."/>
            <person name="Wei H."/>
            <person name="Liu B."/>
            <person name="Lei M."/>
            <person name="Yu H."/>
            <person name="Li Y."/>
            <person name="Xu H."/>
            <person name="Wei S."/>
            <person name="He X."/>
            <person name="Fang L."/>
            <person name="Zhang Z."/>
            <person name="Zhang Y."/>
            <person name="Huang X."/>
            <person name="Su Z."/>
            <person name="Tong W."/>
            <person name="Li J."/>
            <person name="Tong Z."/>
            <person name="Li S."/>
            <person name="Ye J."/>
            <person name="Wang L."/>
            <person name="Fang L."/>
            <person name="Lei T."/>
            <person name="Chen C."/>
            <person name="Chen H."/>
            <person name="Xu Z."/>
            <person name="Li H."/>
            <person name="Huang H."/>
            <person name="Zhang F."/>
            <person name="Xu H."/>
            <person name="Li N."/>
            <person name="Zhao C."/>
            <person name="Li S."/>
            <person name="Dong L."/>
            <person name="Huang Y."/>
            <person name="Li L."/>
            <person name="Xi Y."/>
            <person name="Qi Q."/>
            <person name="Li W."/>
            <person name="Zhang B."/>
            <person name="Hu W."/>
            <person name="Zhang Y."/>
            <person name="Tian X."/>
            <person name="Jiao Y."/>
            <person name="Liang X."/>
            <person name="Jin J."/>
            <person name="Gao L."/>
            <person name="Zheng W."/>
            <person name="Hao B."/>
            <person name="Liu S."/>
            <person name="Wang W."/>
            <person name="Yuan L."/>
            <person name="Cao M."/>
            <person name="McDermott J."/>
            <person name="Samudrala R."/>
            <person name="Wang J."/>
            <person name="Wong G.K."/>
            <person name="Yang H."/>
        </authorList>
    </citation>
    <scope>NUCLEOTIDE SEQUENCE [LARGE SCALE GENOMIC DNA]</scope>
    <source>
        <strain evidence="4">cv. 93-11</strain>
    </source>
</reference>
<dbReference type="Proteomes" id="UP000007015">
    <property type="component" value="Chromosome 11"/>
</dbReference>
<keyword evidence="4" id="KW-1185">Reference proteome</keyword>
<proteinExistence type="predicted"/>
<dbReference type="SUPFAM" id="SSF46689">
    <property type="entry name" value="Homeodomain-like"/>
    <property type="match status" value="1"/>
</dbReference>
<dbReference type="PANTHER" id="PTHR45224">
    <property type="entry name" value="OS01G0527900 PROTEIN-RELATED"/>
    <property type="match status" value="1"/>
</dbReference>
<name>A2ZE44_ORYSI</name>
<evidence type="ECO:0000313" key="3">
    <source>
        <dbReference type="EMBL" id="EAY80878.1"/>
    </source>
</evidence>
<evidence type="ECO:0000259" key="2">
    <source>
        <dbReference type="PROSITE" id="PS50090"/>
    </source>
</evidence>
<feature type="compositionally biased region" description="Low complexity" evidence="1">
    <location>
        <begin position="339"/>
        <end position="355"/>
    </location>
</feature>
<dbReference type="EMBL" id="CM000136">
    <property type="protein sequence ID" value="EAY80878.1"/>
    <property type="molecule type" value="Genomic_DNA"/>
</dbReference>
<dbReference type="PANTHER" id="PTHR45224:SF3">
    <property type="entry name" value="OS11G0506300 PROTEIN"/>
    <property type="match status" value="1"/>
</dbReference>
<dbReference type="Gramene" id="BGIOSGA035240-TA">
    <property type="protein sequence ID" value="BGIOSGA035240-PA"/>
    <property type="gene ID" value="BGIOSGA035240"/>
</dbReference>
<dbReference type="HOGENOM" id="CLU_037597_4_0_1"/>
<feature type="compositionally biased region" description="Polar residues" evidence="1">
    <location>
        <begin position="83"/>
        <end position="94"/>
    </location>
</feature>
<organism evidence="3 4">
    <name type="scientific">Oryza sativa subsp. indica</name>
    <name type="common">Rice</name>
    <dbReference type="NCBI Taxonomy" id="39946"/>
    <lineage>
        <taxon>Eukaryota</taxon>
        <taxon>Viridiplantae</taxon>
        <taxon>Streptophyta</taxon>
        <taxon>Embryophyta</taxon>
        <taxon>Tracheophyta</taxon>
        <taxon>Spermatophyta</taxon>
        <taxon>Magnoliopsida</taxon>
        <taxon>Liliopsida</taxon>
        <taxon>Poales</taxon>
        <taxon>Poaceae</taxon>
        <taxon>BOP clade</taxon>
        <taxon>Oryzoideae</taxon>
        <taxon>Oryzeae</taxon>
        <taxon>Oryzinae</taxon>
        <taxon>Oryza</taxon>
        <taxon>Oryza sativa</taxon>
    </lineage>
</organism>
<feature type="region of interest" description="Disordered" evidence="1">
    <location>
        <begin position="313"/>
        <end position="366"/>
    </location>
</feature>
<protein>
    <recommendedName>
        <fullName evidence="2">Myb-like domain-containing protein</fullName>
    </recommendedName>
</protein>
<dbReference type="InterPro" id="IPR001005">
    <property type="entry name" value="SANT/Myb"/>
</dbReference>
<feature type="region of interest" description="Disordered" evidence="1">
    <location>
        <begin position="83"/>
        <end position="108"/>
    </location>
</feature>
<dbReference type="AlphaFoldDB" id="A2ZE44"/>
<feature type="compositionally biased region" description="Acidic residues" evidence="1">
    <location>
        <begin position="316"/>
        <end position="325"/>
    </location>
</feature>
<evidence type="ECO:0000256" key="1">
    <source>
        <dbReference type="SAM" id="MobiDB-lite"/>
    </source>
</evidence>
<feature type="region of interest" description="Disordered" evidence="1">
    <location>
        <begin position="44"/>
        <end position="63"/>
    </location>
</feature>
<feature type="domain" description="Myb-like" evidence="2">
    <location>
        <begin position="167"/>
        <end position="232"/>
    </location>
</feature>
<sequence>MSTPGAAWSRNGSRTLDAVATAPGRTLGVGAAAATPSFGRGSFGHAIGLPPPPRSRGRGRGSVAAATTIPAFSIDGSVGGDFTSSIGPHASSQPWFDAAGGDPSSPGSWDQDVRPPGGFMSYFGNEAHNSHLVGAVIHMSPLNQAHNGSSPPEVEILHGNDSVRTEKRIMWTPDEDVRVMSAWLEHSTDSTCGADKGGVQYWGEVVETYNKTTPPLRRRNAKQCKDRWHKINKWIDLFECAYAKARRVFTSGYSAEMWLDAAHKFYVDDNKECKDVVGPYMLTEVWKICRDVPKWKTYNENLKNARKRKAFHLEGESEENEDTCDEMPQRPIGQKAAKKAALAAKNGKLKGSSSSDDGHSKDSPIELDKFDRYSKFQEANNEKRMKLLDRQEKIASEKLEATKIAHLTAQEYIEGKKLDKETKMMETYNNLVSQDTSSMSDEEKAQRAMMMKCLMKALFPETA</sequence>
<feature type="compositionally biased region" description="Basic and acidic residues" evidence="1">
    <location>
        <begin position="356"/>
        <end position="366"/>
    </location>
</feature>
<evidence type="ECO:0000313" key="4">
    <source>
        <dbReference type="Proteomes" id="UP000007015"/>
    </source>
</evidence>
<accession>A2ZE44</accession>